<evidence type="ECO:0000313" key="8">
    <source>
        <dbReference type="Proteomes" id="UP001589688"/>
    </source>
</evidence>
<feature type="transmembrane region" description="Helical" evidence="6">
    <location>
        <begin position="246"/>
        <end position="268"/>
    </location>
</feature>
<evidence type="ECO:0000256" key="3">
    <source>
        <dbReference type="ARBA" id="ARBA00022692"/>
    </source>
</evidence>
<dbReference type="PANTHER" id="PTHR30250">
    <property type="entry name" value="PST FAMILY PREDICTED COLANIC ACID TRANSPORTER"/>
    <property type="match status" value="1"/>
</dbReference>
<feature type="transmembrane region" description="Helical" evidence="6">
    <location>
        <begin position="318"/>
        <end position="338"/>
    </location>
</feature>
<keyword evidence="2" id="KW-1003">Cell membrane</keyword>
<feature type="transmembrane region" description="Helical" evidence="6">
    <location>
        <begin position="373"/>
        <end position="396"/>
    </location>
</feature>
<feature type="transmembrane region" description="Helical" evidence="6">
    <location>
        <begin position="122"/>
        <end position="143"/>
    </location>
</feature>
<dbReference type="Proteomes" id="UP001589688">
    <property type="component" value="Unassembled WGS sequence"/>
</dbReference>
<dbReference type="InterPro" id="IPR050833">
    <property type="entry name" value="Poly_Biosynth_Transport"/>
</dbReference>
<evidence type="ECO:0000256" key="6">
    <source>
        <dbReference type="SAM" id="Phobius"/>
    </source>
</evidence>
<reference evidence="7 8" key="1">
    <citation type="submission" date="2024-09" db="EMBL/GenBank/DDBJ databases">
        <authorList>
            <person name="Sun Q."/>
            <person name="Mori K."/>
        </authorList>
    </citation>
    <scope>NUCLEOTIDE SEQUENCE [LARGE SCALE GENOMIC DNA]</scope>
    <source>
        <strain evidence="7 8">ATCC 51272</strain>
    </source>
</reference>
<feature type="transmembrane region" description="Helical" evidence="6">
    <location>
        <begin position="187"/>
        <end position="205"/>
    </location>
</feature>
<dbReference type="EMBL" id="JBHLZF010000001">
    <property type="protein sequence ID" value="MFB9896869.1"/>
    <property type="molecule type" value="Genomic_DNA"/>
</dbReference>
<dbReference type="PANTHER" id="PTHR30250:SF26">
    <property type="entry name" value="PSMA PROTEIN"/>
    <property type="match status" value="1"/>
</dbReference>
<keyword evidence="5 6" id="KW-0472">Membrane</keyword>
<feature type="transmembrane region" description="Helical" evidence="6">
    <location>
        <begin position="344"/>
        <end position="361"/>
    </location>
</feature>
<feature type="transmembrane region" description="Helical" evidence="6">
    <location>
        <begin position="93"/>
        <end position="116"/>
    </location>
</feature>
<keyword evidence="8" id="KW-1185">Reference proteome</keyword>
<evidence type="ECO:0000313" key="7">
    <source>
        <dbReference type="EMBL" id="MFB9896869.1"/>
    </source>
</evidence>
<feature type="transmembrane region" description="Helical" evidence="6">
    <location>
        <begin position="435"/>
        <end position="454"/>
    </location>
</feature>
<sequence length="514" mass="58176">MEADSRIKKSLLNAKVNTICYTLGLFMTFFSRKIFIDHLGAEFLGLSSTLASLLGFLNLAELGVGQAISVVLYKPIYDKNRHDINEIISVLGYLYRMIGLFILIGGVVLSCFLPMIFPDTSFSWEIIYLAFFSFLFSALLGYFCNYKQNLLWADQRGYEITGYFQIIGLVKTSIQMAIAYYTANYVLYLVIEILFGIAYALVLKWRVNAVYPWLRTEIKKGRQLFKKYPTIGKYIGQLFIHKIGSFVQFQITPLLIYGYVSLVVVTFYNNYMSVATQVKGFIGGVLDSTGAGVGSLIAEGNREHIFRMYKELLSIRYYIAGSLCCCIFYLASNFISVWLGKQYMLSQLVVLLICIQTFFNMSRGTNEQFSNGYGLFSDVWAPFAETIIFVLVAMALGSRYGLVGVLCGPVASLALIVNVWKPYFLFSKGLKRRFYTYWLLVADYTALLLAAYFLSSFLAGHAGIDGSLSWKNWLLQTLAFAPCMFVTSFILFYFFGMGMKGFVGHLLLSRKIHG</sequence>
<gene>
    <name evidence="7" type="ORF">ACFFK8_03330</name>
</gene>
<dbReference type="RefSeq" id="WP_027951823.1">
    <property type="nucleotide sequence ID" value="NZ_JADU01000008.1"/>
</dbReference>
<proteinExistence type="predicted"/>
<accession>A0ABV5ZL28</accession>
<keyword evidence="3 6" id="KW-0812">Transmembrane</keyword>
<feature type="transmembrane region" description="Helical" evidence="6">
    <location>
        <begin position="402"/>
        <end position="423"/>
    </location>
</feature>
<comment type="caution">
    <text evidence="7">The sequence shown here is derived from an EMBL/GenBank/DDBJ whole genome shotgun (WGS) entry which is preliminary data.</text>
</comment>
<evidence type="ECO:0000256" key="5">
    <source>
        <dbReference type="ARBA" id="ARBA00023136"/>
    </source>
</evidence>
<name>A0ABV5ZL28_9BACT</name>
<keyword evidence="4 6" id="KW-1133">Transmembrane helix</keyword>
<feature type="transmembrane region" description="Helical" evidence="6">
    <location>
        <begin position="12"/>
        <end position="30"/>
    </location>
</feature>
<evidence type="ECO:0000256" key="4">
    <source>
        <dbReference type="ARBA" id="ARBA00022989"/>
    </source>
</evidence>
<feature type="transmembrane region" description="Helical" evidence="6">
    <location>
        <begin position="474"/>
        <end position="495"/>
    </location>
</feature>
<organism evidence="7 8">
    <name type="scientific">Hallella seregens ATCC 51272</name>
    <dbReference type="NCBI Taxonomy" id="1336250"/>
    <lineage>
        <taxon>Bacteria</taxon>
        <taxon>Pseudomonadati</taxon>
        <taxon>Bacteroidota</taxon>
        <taxon>Bacteroidia</taxon>
        <taxon>Bacteroidales</taxon>
        <taxon>Prevotellaceae</taxon>
        <taxon>Hallella</taxon>
    </lineage>
</organism>
<evidence type="ECO:0000256" key="2">
    <source>
        <dbReference type="ARBA" id="ARBA00022475"/>
    </source>
</evidence>
<protein>
    <submittedName>
        <fullName evidence="7">Lipopolysaccharide biosynthesis protein</fullName>
    </submittedName>
</protein>
<evidence type="ECO:0000256" key="1">
    <source>
        <dbReference type="ARBA" id="ARBA00004651"/>
    </source>
</evidence>
<feature type="transmembrane region" description="Helical" evidence="6">
    <location>
        <begin position="50"/>
        <end position="73"/>
    </location>
</feature>
<comment type="subcellular location">
    <subcellularLocation>
        <location evidence="1">Cell membrane</location>
        <topology evidence="1">Multi-pass membrane protein</topology>
    </subcellularLocation>
</comment>